<reference evidence="1 2" key="1">
    <citation type="submission" date="2020-02" db="EMBL/GenBank/DDBJ databases">
        <title>Comparative genomics of the hypocrealean fungal genus Beauvera.</title>
        <authorList>
            <person name="Showalter D.N."/>
            <person name="Bushley K.E."/>
            <person name="Rehner S.A."/>
        </authorList>
    </citation>
    <scope>NUCLEOTIDE SEQUENCE [LARGE SCALE GENOMIC DNA]</scope>
    <source>
        <strain evidence="1 2">ARSEF4384</strain>
    </source>
</reference>
<sequence>MAERAPELTPGQRIRLEHQRIDQSLVLSTAAQDLLKLPGELTYCELLQRIKKHSQIDYCDSEAFMAEARRCFFFCDPNEMLRQQATDRGRRCVEVAALLYYNAHPAYKGSWPCILRKFKSRIVVDVLLDETSIKSPVPIRNDWCGKRGLYLVDPSRKIDFADKNLVYVTKRKNISAIKKYEKRMRGQFLEMQPFASTEAHEFWKKKLSSQSDVDIASTLADIANRGGIQLVWWPDTYVPIHVYEKLGLNEEIDGHWRHLLRR</sequence>
<keyword evidence="2" id="KW-1185">Reference proteome</keyword>
<comment type="caution">
    <text evidence="1">The sequence shown here is derived from an EMBL/GenBank/DDBJ whole genome shotgun (WGS) entry which is preliminary data.</text>
</comment>
<evidence type="ECO:0000313" key="2">
    <source>
        <dbReference type="Proteomes" id="UP001397290"/>
    </source>
</evidence>
<organism evidence="1 2">
    <name type="scientific">Beauveria asiatica</name>
    <dbReference type="NCBI Taxonomy" id="1069075"/>
    <lineage>
        <taxon>Eukaryota</taxon>
        <taxon>Fungi</taxon>
        <taxon>Dikarya</taxon>
        <taxon>Ascomycota</taxon>
        <taxon>Pezizomycotina</taxon>
        <taxon>Sordariomycetes</taxon>
        <taxon>Hypocreomycetidae</taxon>
        <taxon>Hypocreales</taxon>
        <taxon>Cordycipitaceae</taxon>
        <taxon>Beauveria</taxon>
    </lineage>
</organism>
<dbReference type="AlphaFoldDB" id="A0AAW0RVM9"/>
<accession>A0AAW0RVM9</accession>
<name>A0AAW0RVM9_9HYPO</name>
<gene>
    <name evidence="1" type="ORF">G3M48_003170</name>
</gene>
<dbReference type="Proteomes" id="UP001397290">
    <property type="component" value="Unassembled WGS sequence"/>
</dbReference>
<protein>
    <submittedName>
        <fullName evidence="1">Uncharacterized protein</fullName>
    </submittedName>
</protein>
<dbReference type="EMBL" id="JAAHCF010000213">
    <property type="protein sequence ID" value="KAK8146378.1"/>
    <property type="molecule type" value="Genomic_DNA"/>
</dbReference>
<proteinExistence type="predicted"/>
<evidence type="ECO:0000313" key="1">
    <source>
        <dbReference type="EMBL" id="KAK8146378.1"/>
    </source>
</evidence>